<evidence type="ECO:0000256" key="1">
    <source>
        <dbReference type="SAM" id="Phobius"/>
    </source>
</evidence>
<dbReference type="EMBL" id="SPUK01000012">
    <property type="protein sequence ID" value="TQV93466.1"/>
    <property type="molecule type" value="Genomic_DNA"/>
</dbReference>
<comment type="caution">
    <text evidence="2">The sequence shown here is derived from an EMBL/GenBank/DDBJ whole genome shotgun (WGS) entry which is preliminary data.</text>
</comment>
<proteinExistence type="predicted"/>
<name>A0A545UVI9_9HYPO</name>
<evidence type="ECO:0000313" key="2">
    <source>
        <dbReference type="EMBL" id="TQV93466.1"/>
    </source>
</evidence>
<keyword evidence="3" id="KW-1185">Reference proteome</keyword>
<feature type="transmembrane region" description="Helical" evidence="1">
    <location>
        <begin position="92"/>
        <end position="110"/>
    </location>
</feature>
<sequence length="169" mass="18108">MSAKNLDSLSQVGGEEGLGAQEEQKKNVLGLSDFEYCLSFVTNSLNSASRSARPSMLLRSRSGLYRDRSSSSVGTTQYVSAGPPTLTPMPLFVVRALPVSLFCLALFQFFSNVFPSPPSVLEPSPPVRVCMCVTHAIITLAQSPQLVGFAMTWDLGVAASSFSFFLVAS</sequence>
<organism evidence="2 3">
    <name type="scientific">Cordyceps javanica</name>
    <dbReference type="NCBI Taxonomy" id="43265"/>
    <lineage>
        <taxon>Eukaryota</taxon>
        <taxon>Fungi</taxon>
        <taxon>Dikarya</taxon>
        <taxon>Ascomycota</taxon>
        <taxon>Pezizomycotina</taxon>
        <taxon>Sordariomycetes</taxon>
        <taxon>Hypocreomycetidae</taxon>
        <taxon>Hypocreales</taxon>
        <taxon>Cordycipitaceae</taxon>
        <taxon>Cordyceps</taxon>
    </lineage>
</organism>
<dbReference type="Proteomes" id="UP000315783">
    <property type="component" value="Unassembled WGS sequence"/>
</dbReference>
<keyword evidence="1" id="KW-0812">Transmembrane</keyword>
<reference evidence="2 3" key="1">
    <citation type="journal article" date="2019" name="Appl. Microbiol. Biotechnol.">
        <title>Genome sequence of Isaria javanica and comparative genome analysis insights into family S53 peptidase evolution in fungal entomopathogens.</title>
        <authorList>
            <person name="Lin R."/>
            <person name="Zhang X."/>
            <person name="Xin B."/>
            <person name="Zou M."/>
            <person name="Gao Y."/>
            <person name="Qin F."/>
            <person name="Hu Q."/>
            <person name="Xie B."/>
            <person name="Cheng X."/>
        </authorList>
    </citation>
    <scope>NUCLEOTIDE SEQUENCE [LARGE SCALE GENOMIC DNA]</scope>
    <source>
        <strain evidence="2 3">IJ1G</strain>
    </source>
</reference>
<accession>A0A545UVI9</accession>
<feature type="transmembrane region" description="Helical" evidence="1">
    <location>
        <begin position="146"/>
        <end position="168"/>
    </location>
</feature>
<evidence type="ECO:0000313" key="3">
    <source>
        <dbReference type="Proteomes" id="UP000315783"/>
    </source>
</evidence>
<protein>
    <submittedName>
        <fullName evidence="2">Uncharacterized protein</fullName>
    </submittedName>
</protein>
<keyword evidence="1" id="KW-0472">Membrane</keyword>
<keyword evidence="1" id="KW-1133">Transmembrane helix</keyword>
<dbReference type="AlphaFoldDB" id="A0A545UVI9"/>
<gene>
    <name evidence="2" type="ORF">IF1G_08044</name>
</gene>